<sequence>MLDEKDIPIDIHSNKLLDWLISRRHCKKDWQKKVMIIREKISAAIQDMPEDERIVKLLQGSCKHQQIQQMYEKENIHLAEAAQFLQRMVQKEGDYAKQKADSKKQYEKELLKIGVKGVHLRQEIISLLDELPSFLDKMMELISSLNEPLHYYEQFYAYLHQGKTPSVVLLPLCRLLMEKGAEITAYEWKNGVKPTRIELPSLNILANKEEKGGEDEIDFGNDSVIPNDDEIDFGDSGFEIEVVGDEKGDVMDGVARGLDGLTVLENPQTRNVIYFELRELENFLKMRKMDETAENISDIYISGMEERPAALRKVTVEKIDKWLAHVSEIISRLFDTEKAHLFRIRSSPQYVEKLVESLEEKRSLENRYEKLEISIREEQSEIRTNLQKTKKSLNEICNATKVLQKEIEGEISKMYKGRRVNIMGGINVALINS</sequence>
<dbReference type="GO" id="GO:0012505">
    <property type="term" value="C:endomembrane system"/>
    <property type="evidence" value="ECO:0007669"/>
    <property type="project" value="TreeGrafter"/>
</dbReference>
<dbReference type="PANTHER" id="PTHR14894">
    <property type="entry name" value="CDK5 REGULATORY SUBUNIT-ASSOCIATED PROTEIN 3"/>
    <property type="match status" value="1"/>
</dbReference>
<protein>
    <submittedName>
        <fullName evidence="4">CDK5RAP3-like protein</fullName>
    </submittedName>
</protein>
<comment type="similarity">
    <text evidence="1">Belongs to the CDK5RAP3 family.</text>
</comment>
<dbReference type="Proteomes" id="UP000887581">
    <property type="component" value="Unplaced"/>
</dbReference>
<keyword evidence="2" id="KW-0175">Coiled coil</keyword>
<organism evidence="3 4">
    <name type="scientific">Setaria digitata</name>
    <dbReference type="NCBI Taxonomy" id="48799"/>
    <lineage>
        <taxon>Eukaryota</taxon>
        <taxon>Metazoa</taxon>
        <taxon>Ecdysozoa</taxon>
        <taxon>Nematoda</taxon>
        <taxon>Chromadorea</taxon>
        <taxon>Rhabditida</taxon>
        <taxon>Spirurina</taxon>
        <taxon>Spiruromorpha</taxon>
        <taxon>Filarioidea</taxon>
        <taxon>Setariidae</taxon>
        <taxon>Setaria</taxon>
    </lineage>
</organism>
<dbReference type="PANTHER" id="PTHR14894:SF0">
    <property type="entry name" value="CDK5 REGULATORY SUBUNIT-ASSOCIATED PROTEIN 3"/>
    <property type="match status" value="1"/>
</dbReference>
<name>A0A915PU26_9BILA</name>
<dbReference type="Pfam" id="PF05600">
    <property type="entry name" value="CDK5RAP3"/>
    <property type="match status" value="2"/>
</dbReference>
<dbReference type="AlphaFoldDB" id="A0A915PU26"/>
<reference evidence="4" key="1">
    <citation type="submission" date="2022-11" db="UniProtKB">
        <authorList>
            <consortium name="WormBaseParasite"/>
        </authorList>
    </citation>
    <scope>IDENTIFICATION</scope>
</reference>
<evidence type="ECO:0000256" key="1">
    <source>
        <dbReference type="ARBA" id="ARBA00007478"/>
    </source>
</evidence>
<dbReference type="InterPro" id="IPR008491">
    <property type="entry name" value="CDK5RAP3"/>
</dbReference>
<proteinExistence type="inferred from homology"/>
<dbReference type="GO" id="GO:0007346">
    <property type="term" value="P:regulation of mitotic cell cycle"/>
    <property type="evidence" value="ECO:0007669"/>
    <property type="project" value="TreeGrafter"/>
</dbReference>
<dbReference type="WBParaSite" id="sdigi.contig258.g6765.t1">
    <property type="protein sequence ID" value="sdigi.contig258.g6765.t1"/>
    <property type="gene ID" value="sdigi.contig258.g6765"/>
</dbReference>
<accession>A0A915PU26</accession>
<keyword evidence="3" id="KW-1185">Reference proteome</keyword>
<feature type="coiled-coil region" evidence="2">
    <location>
        <begin position="354"/>
        <end position="381"/>
    </location>
</feature>
<evidence type="ECO:0000313" key="3">
    <source>
        <dbReference type="Proteomes" id="UP000887581"/>
    </source>
</evidence>
<evidence type="ECO:0000256" key="2">
    <source>
        <dbReference type="SAM" id="Coils"/>
    </source>
</evidence>
<evidence type="ECO:0000313" key="4">
    <source>
        <dbReference type="WBParaSite" id="sdigi.contig258.g6765.t1"/>
    </source>
</evidence>